<comment type="similarity">
    <text evidence="1">Belongs to the ROK (NagC/XylR) family.</text>
</comment>
<name>A0A7T2PFF8_9GAMM</name>
<dbReference type="PANTHER" id="PTHR18964">
    <property type="entry name" value="ROK (REPRESSOR, ORF, KINASE) FAMILY"/>
    <property type="match status" value="1"/>
</dbReference>
<organism evidence="3 4">
    <name type="scientific">Aeromonas allosaccharophila</name>
    <dbReference type="NCBI Taxonomy" id="656"/>
    <lineage>
        <taxon>Bacteria</taxon>
        <taxon>Pseudomonadati</taxon>
        <taxon>Pseudomonadota</taxon>
        <taxon>Gammaproteobacteria</taxon>
        <taxon>Aeromonadales</taxon>
        <taxon>Aeromonadaceae</taxon>
        <taxon>Aeromonas</taxon>
    </lineage>
</organism>
<reference evidence="3 4" key="1">
    <citation type="submission" date="2020-12" db="EMBL/GenBank/DDBJ databases">
        <title>FDA dAtabase for Regulatory Grade micrObial Sequences (FDA-ARGOS): Supporting development and validation of Infectious Disease Dx tests.</title>
        <authorList>
            <person name="Sproer C."/>
            <person name="Gronow S."/>
            <person name="Severitt S."/>
            <person name="Schroder I."/>
            <person name="Tallon L."/>
            <person name="Sadzewicz L."/>
            <person name="Zhao X."/>
            <person name="Boylan J."/>
            <person name="Ott S."/>
            <person name="Bowen H."/>
            <person name="Vavikolanu K."/>
            <person name="Mehta A."/>
            <person name="Aluvathingal J."/>
            <person name="Nadendla S."/>
            <person name="Lowell S."/>
            <person name="Myers T."/>
            <person name="Yan Y."/>
            <person name="Sichtig H."/>
        </authorList>
    </citation>
    <scope>NUCLEOTIDE SEQUENCE [LARGE SCALE GENOMIC DNA]</scope>
    <source>
        <strain evidence="3 4">FDAARGOS_933</strain>
    </source>
</reference>
<dbReference type="InterPro" id="IPR049874">
    <property type="entry name" value="ROK_cs"/>
</dbReference>
<dbReference type="InterPro" id="IPR000600">
    <property type="entry name" value="ROK"/>
</dbReference>
<evidence type="ECO:0000313" key="3">
    <source>
        <dbReference type="EMBL" id="QPR54702.1"/>
    </source>
</evidence>
<dbReference type="CDD" id="cd24066">
    <property type="entry name" value="ASKHA_NBD_ROK_EcFRK-like"/>
    <property type="match status" value="1"/>
</dbReference>
<keyword evidence="2" id="KW-0119">Carbohydrate metabolism</keyword>
<evidence type="ECO:0000256" key="2">
    <source>
        <dbReference type="ARBA" id="ARBA00023277"/>
    </source>
</evidence>
<dbReference type="KEGG" id="aall:I6G90_20275"/>
<evidence type="ECO:0000313" key="4">
    <source>
        <dbReference type="Proteomes" id="UP000595101"/>
    </source>
</evidence>
<dbReference type="AlphaFoldDB" id="A0A7T2PFF8"/>
<dbReference type="InterPro" id="IPR043129">
    <property type="entry name" value="ATPase_NBD"/>
</dbReference>
<dbReference type="PANTHER" id="PTHR18964:SF149">
    <property type="entry name" value="BIFUNCTIONAL UDP-N-ACETYLGLUCOSAMINE 2-EPIMERASE_N-ACETYLMANNOSAMINE KINASE"/>
    <property type="match status" value="1"/>
</dbReference>
<accession>A0A7T2PFF8</accession>
<dbReference type="Gene3D" id="3.30.420.40">
    <property type="match status" value="2"/>
</dbReference>
<proteinExistence type="inferred from homology"/>
<evidence type="ECO:0000256" key="1">
    <source>
        <dbReference type="ARBA" id="ARBA00006479"/>
    </source>
</evidence>
<dbReference type="Pfam" id="PF00480">
    <property type="entry name" value="ROK"/>
    <property type="match status" value="1"/>
</dbReference>
<protein>
    <submittedName>
        <fullName evidence="3">ROK family protein</fullName>
    </submittedName>
</protein>
<dbReference type="Proteomes" id="UP000595101">
    <property type="component" value="Chromosome"/>
</dbReference>
<dbReference type="GeneID" id="60787996"/>
<gene>
    <name evidence="3" type="ORF">I6G90_20275</name>
</gene>
<dbReference type="SUPFAM" id="SSF53067">
    <property type="entry name" value="Actin-like ATPase domain"/>
    <property type="match status" value="1"/>
</dbReference>
<sequence length="309" mass="32617">MSSKSLDWGIDLGGTKCECVVLDGDEVLLRHRIPTERAGGYEHMIGQIAKLVAQCAEKIGQRPTVIGMGTPGARDPQTGLMKNCNTTELNGKPFKEDLECKLGVPVLIANDANCFALAETHLGAVRQHHPDAKVVFGIIMGTGVGSGIVINGQILNGHHGIAGEWGHNVLSPDGPECYCGKRGCVETLISGPALEAWYEVKAKRHLSLAQIAAATAYDHVAKLTIDRLNLLFGQALANVVNILDPDVIVIGGGVGNVQSLYSAGRQTILPFLFNPRFATPIIAPALGDSAGVFGAALLARGEFKEALLS</sequence>
<dbReference type="EMBL" id="CP065745">
    <property type="protein sequence ID" value="QPR54702.1"/>
    <property type="molecule type" value="Genomic_DNA"/>
</dbReference>
<dbReference type="PROSITE" id="PS01125">
    <property type="entry name" value="ROK"/>
    <property type="match status" value="1"/>
</dbReference>
<dbReference type="RefSeq" id="WP_197928970.1">
    <property type="nucleotide sequence ID" value="NZ_CP065745.1"/>
</dbReference>